<evidence type="ECO:0000313" key="3">
    <source>
        <dbReference type="Proteomes" id="UP001595979"/>
    </source>
</evidence>
<dbReference type="EMBL" id="JBHSOH010000032">
    <property type="protein sequence ID" value="MFC5849750.1"/>
    <property type="molecule type" value="Genomic_DNA"/>
</dbReference>
<keyword evidence="3" id="KW-1185">Reference proteome</keyword>
<evidence type="ECO:0000256" key="1">
    <source>
        <dbReference type="SAM" id="MobiDB-lite"/>
    </source>
</evidence>
<reference evidence="3" key="1">
    <citation type="journal article" date="2019" name="Int. J. Syst. Evol. Microbiol.">
        <title>The Global Catalogue of Microorganisms (GCM) 10K type strain sequencing project: providing services to taxonomists for standard genome sequencing and annotation.</title>
        <authorList>
            <consortium name="The Broad Institute Genomics Platform"/>
            <consortium name="The Broad Institute Genome Sequencing Center for Infectious Disease"/>
            <person name="Wu L."/>
            <person name="Ma J."/>
        </authorList>
    </citation>
    <scope>NUCLEOTIDE SEQUENCE [LARGE SCALE GENOMIC DNA]</scope>
    <source>
        <strain evidence="3">CGMCC 1.15053</strain>
    </source>
</reference>
<proteinExistence type="predicted"/>
<dbReference type="RefSeq" id="WP_380051147.1">
    <property type="nucleotide sequence ID" value="NZ_JBHSOH010000032.1"/>
</dbReference>
<sequence length="97" mass="10959">MTLAAGVTALALLWLVTLLLTSPRTRPPAPRPTPRFQSPSQRTVKAGEEQWTRTLLAMTRGNVGAIERGVNAKRRKFLRATRAELLEMLHDDVRDRR</sequence>
<protein>
    <submittedName>
        <fullName evidence="2">Uncharacterized protein</fullName>
    </submittedName>
</protein>
<gene>
    <name evidence="2" type="ORF">ACFPQ6_15705</name>
</gene>
<evidence type="ECO:0000313" key="2">
    <source>
        <dbReference type="EMBL" id="MFC5849750.1"/>
    </source>
</evidence>
<dbReference type="Proteomes" id="UP001595979">
    <property type="component" value="Unassembled WGS sequence"/>
</dbReference>
<organism evidence="2 3">
    <name type="scientific">Deinococcus petrolearius</name>
    <dbReference type="NCBI Taxonomy" id="1751295"/>
    <lineage>
        <taxon>Bacteria</taxon>
        <taxon>Thermotogati</taxon>
        <taxon>Deinococcota</taxon>
        <taxon>Deinococci</taxon>
        <taxon>Deinococcales</taxon>
        <taxon>Deinococcaceae</taxon>
        <taxon>Deinococcus</taxon>
    </lineage>
</organism>
<feature type="region of interest" description="Disordered" evidence="1">
    <location>
        <begin position="23"/>
        <end position="47"/>
    </location>
</feature>
<accession>A0ABW1DN71</accession>
<comment type="caution">
    <text evidence="2">The sequence shown here is derived from an EMBL/GenBank/DDBJ whole genome shotgun (WGS) entry which is preliminary data.</text>
</comment>
<name>A0ABW1DN71_9DEIO</name>